<dbReference type="OrthoDB" id="894174at2"/>
<reference evidence="2 3" key="1">
    <citation type="submission" date="2019-06" db="EMBL/GenBank/DDBJ databases">
        <title>A novel bacterium of genus Pontibacter, isolated from marine sediment.</title>
        <authorList>
            <person name="Huang H."/>
            <person name="Mo K."/>
            <person name="Hu Y."/>
        </authorList>
    </citation>
    <scope>NUCLEOTIDE SEQUENCE [LARGE SCALE GENOMIC DNA]</scope>
    <source>
        <strain evidence="2 3">HB172049</strain>
    </source>
</reference>
<organism evidence="2 3">
    <name type="scientific">Pontibacter mangrovi</name>
    <dbReference type="NCBI Taxonomy" id="2589816"/>
    <lineage>
        <taxon>Bacteria</taxon>
        <taxon>Pseudomonadati</taxon>
        <taxon>Bacteroidota</taxon>
        <taxon>Cytophagia</taxon>
        <taxon>Cytophagales</taxon>
        <taxon>Hymenobacteraceae</taxon>
        <taxon>Pontibacter</taxon>
    </lineage>
</organism>
<gene>
    <name evidence="2" type="ORF">FJM65_11005</name>
</gene>
<proteinExistence type="predicted"/>
<dbReference type="AlphaFoldDB" id="A0A501W5M3"/>
<dbReference type="InterPro" id="IPR041657">
    <property type="entry name" value="HTH_17"/>
</dbReference>
<dbReference type="Proteomes" id="UP000316727">
    <property type="component" value="Unassembled WGS sequence"/>
</dbReference>
<evidence type="ECO:0000259" key="1">
    <source>
        <dbReference type="Pfam" id="PF12728"/>
    </source>
</evidence>
<sequence>MGMTVNDLLTVGQMQNMLGPLLQEIKTLRSIAAKASDRYFTIDEAATYTGHCTKVVRNWIKEGKPDRGGKIVKLKASEFAPGKYRISKQDLDAYGRIGLD</sequence>
<evidence type="ECO:0000313" key="3">
    <source>
        <dbReference type="Proteomes" id="UP000316727"/>
    </source>
</evidence>
<dbReference type="EMBL" id="VFRQ01000005">
    <property type="protein sequence ID" value="TPE43945.1"/>
    <property type="molecule type" value="Genomic_DNA"/>
</dbReference>
<evidence type="ECO:0000313" key="2">
    <source>
        <dbReference type="EMBL" id="TPE43945.1"/>
    </source>
</evidence>
<feature type="domain" description="Helix-turn-helix" evidence="1">
    <location>
        <begin position="39"/>
        <end position="94"/>
    </location>
</feature>
<dbReference type="Pfam" id="PF12728">
    <property type="entry name" value="HTH_17"/>
    <property type="match status" value="1"/>
</dbReference>
<dbReference type="RefSeq" id="WP_140621568.1">
    <property type="nucleotide sequence ID" value="NZ_VFRQ01000005.1"/>
</dbReference>
<name>A0A501W5M3_9BACT</name>
<accession>A0A501W5M3</accession>
<keyword evidence="3" id="KW-1185">Reference proteome</keyword>
<protein>
    <submittedName>
        <fullName evidence="2">Helix-turn-helix domain-containing protein</fullName>
    </submittedName>
</protein>
<comment type="caution">
    <text evidence="2">The sequence shown here is derived from an EMBL/GenBank/DDBJ whole genome shotgun (WGS) entry which is preliminary data.</text>
</comment>